<dbReference type="EMBL" id="VOSM01000004">
    <property type="protein sequence ID" value="TXD37199.1"/>
    <property type="molecule type" value="Genomic_DNA"/>
</dbReference>
<dbReference type="GO" id="GO:0000155">
    <property type="term" value="F:phosphorelay sensor kinase activity"/>
    <property type="evidence" value="ECO:0007669"/>
    <property type="project" value="TreeGrafter"/>
</dbReference>
<dbReference type="Pfam" id="PF00072">
    <property type="entry name" value="Response_reg"/>
    <property type="match status" value="1"/>
</dbReference>
<feature type="modified residue" description="4-aspartylphosphate" evidence="2">
    <location>
        <position position="69"/>
    </location>
</feature>
<dbReference type="PROSITE" id="PS50109">
    <property type="entry name" value="HIS_KIN"/>
    <property type="match status" value="1"/>
</dbReference>
<dbReference type="PANTHER" id="PTHR43547:SF2">
    <property type="entry name" value="HYBRID SIGNAL TRANSDUCTION HISTIDINE KINASE C"/>
    <property type="match status" value="1"/>
</dbReference>
<proteinExistence type="predicted"/>
<accession>A0A5C6X5N1</accession>
<dbReference type="CDD" id="cd00130">
    <property type="entry name" value="PAS"/>
    <property type="match status" value="1"/>
</dbReference>
<sequence>MMGPTMGSTASKHVATQPARILVVEDSPTQAHYLAAMLEDAGHQVEIARDAESAWDSLQQLTFDLVLSDVHMPGESGIELCSRIKSESRFEPVKVVLLTALSDALSLMRGLGAGADYFMTKERGDDFLLHQIDRVLKPESIAEPPSSAAQWEGELQEIDETHRQLARILTTAFEDLYLISDELRASRESVQSTLRSVLNTVPVGVIITRADGTTRLANRSARAMLGIEELIPVSQWCERLSLQTPDRRPLLPDDLPTHLTLQDREARLEVELLISREDGEPLPVLVNTQPVRNKQGQLEEVITTVTSIVERKRIDMIREQLVQLDHLAAIGELATSIAHEVNNPSAYVIANLSVVRQHHCSELTAFTRKLDALIAEEPDPERARALESLLSAHNVRHLVDDLQDTIDENLSGMSRIKTIVSDLRDFARPPSSPPMVTVALQDIATTAMKMVYNALRYKTNFTLHAPPELAFVRAQPVRLVQAVLNLLLHAARSFPDDQRERSVALRVHQDSSTASIIIEANGNAPIEQDIQAIISPFHQGQLRNEQRGLSLSVCADIIKTFRGTLRLHPLNDGSGMSFEATFPLHDAPDTEPVELRTGEPDHEFPEEP</sequence>
<dbReference type="Proteomes" id="UP000321412">
    <property type="component" value="Unassembled WGS sequence"/>
</dbReference>
<reference evidence="7 8" key="1">
    <citation type="submission" date="2019-08" db="EMBL/GenBank/DDBJ databases">
        <title>Bradymonadales sp. TMQ4.</title>
        <authorList>
            <person name="Liang Q."/>
        </authorList>
    </citation>
    <scope>NUCLEOTIDE SEQUENCE [LARGE SCALE GENOMIC DNA]</scope>
    <source>
        <strain evidence="7 8">TMQ4</strain>
    </source>
</reference>
<dbReference type="Gene3D" id="1.10.287.130">
    <property type="match status" value="1"/>
</dbReference>
<evidence type="ECO:0000256" key="3">
    <source>
        <dbReference type="SAM" id="MobiDB-lite"/>
    </source>
</evidence>
<dbReference type="InterPro" id="IPR000014">
    <property type="entry name" value="PAS"/>
</dbReference>
<dbReference type="InterPro" id="IPR011006">
    <property type="entry name" value="CheY-like_superfamily"/>
</dbReference>
<comment type="caution">
    <text evidence="7">The sequence shown here is derived from an EMBL/GenBank/DDBJ whole genome shotgun (WGS) entry which is preliminary data.</text>
</comment>
<dbReference type="InterPro" id="IPR013767">
    <property type="entry name" value="PAS_fold"/>
</dbReference>
<keyword evidence="1 2" id="KW-0597">Phosphoprotein</keyword>
<evidence type="ECO:0000256" key="1">
    <source>
        <dbReference type="ARBA" id="ARBA00022553"/>
    </source>
</evidence>
<dbReference type="AlphaFoldDB" id="A0A5C6X5N1"/>
<dbReference type="InterPro" id="IPR001789">
    <property type="entry name" value="Sig_transdc_resp-reg_receiver"/>
</dbReference>
<dbReference type="SUPFAM" id="SSF52172">
    <property type="entry name" value="CheY-like"/>
    <property type="match status" value="1"/>
</dbReference>
<dbReference type="OrthoDB" id="9761263at2"/>
<name>A0A5C6X5N1_9DELT</name>
<dbReference type="SMART" id="SM00448">
    <property type="entry name" value="REC"/>
    <property type="match status" value="1"/>
</dbReference>
<dbReference type="InterPro" id="IPR005467">
    <property type="entry name" value="His_kinase_dom"/>
</dbReference>
<dbReference type="Gene3D" id="3.40.50.2300">
    <property type="match status" value="1"/>
</dbReference>
<evidence type="ECO:0000313" key="7">
    <source>
        <dbReference type="EMBL" id="TXD37199.1"/>
    </source>
</evidence>
<dbReference type="InterPro" id="IPR003594">
    <property type="entry name" value="HATPase_dom"/>
</dbReference>
<dbReference type="InterPro" id="IPR036890">
    <property type="entry name" value="HATPase_C_sf"/>
</dbReference>
<dbReference type="SUPFAM" id="SSF55874">
    <property type="entry name" value="ATPase domain of HSP90 chaperone/DNA topoisomerase II/histidine kinase"/>
    <property type="match status" value="1"/>
</dbReference>
<evidence type="ECO:0000313" key="8">
    <source>
        <dbReference type="Proteomes" id="UP000321412"/>
    </source>
</evidence>
<dbReference type="Pfam" id="PF00989">
    <property type="entry name" value="PAS"/>
    <property type="match status" value="1"/>
</dbReference>
<keyword evidence="8" id="KW-1185">Reference proteome</keyword>
<feature type="domain" description="PAC" evidence="6">
    <location>
        <begin position="268"/>
        <end position="320"/>
    </location>
</feature>
<dbReference type="NCBIfam" id="TIGR00229">
    <property type="entry name" value="sensory_box"/>
    <property type="match status" value="1"/>
</dbReference>
<dbReference type="Gene3D" id="3.30.450.20">
    <property type="entry name" value="PAS domain"/>
    <property type="match status" value="1"/>
</dbReference>
<dbReference type="SMART" id="SM00387">
    <property type="entry name" value="HATPase_c"/>
    <property type="match status" value="1"/>
</dbReference>
<dbReference type="Pfam" id="PF02518">
    <property type="entry name" value="HATPase_c"/>
    <property type="match status" value="1"/>
</dbReference>
<feature type="domain" description="Response regulatory" evidence="5">
    <location>
        <begin position="20"/>
        <end position="136"/>
    </location>
</feature>
<dbReference type="PANTHER" id="PTHR43547">
    <property type="entry name" value="TWO-COMPONENT HISTIDINE KINASE"/>
    <property type="match status" value="1"/>
</dbReference>
<dbReference type="GO" id="GO:0006355">
    <property type="term" value="P:regulation of DNA-templated transcription"/>
    <property type="evidence" value="ECO:0007669"/>
    <property type="project" value="InterPro"/>
</dbReference>
<feature type="domain" description="Histidine kinase" evidence="4">
    <location>
        <begin position="336"/>
        <end position="586"/>
    </location>
</feature>
<protein>
    <submittedName>
        <fullName evidence="7">Response regulator</fullName>
    </submittedName>
</protein>
<dbReference type="InterPro" id="IPR000700">
    <property type="entry name" value="PAS-assoc_C"/>
</dbReference>
<evidence type="ECO:0000256" key="2">
    <source>
        <dbReference type="PROSITE-ProRule" id="PRU00169"/>
    </source>
</evidence>
<organism evidence="7 8">
    <name type="scientific">Lujinxingia vulgaris</name>
    <dbReference type="NCBI Taxonomy" id="2600176"/>
    <lineage>
        <taxon>Bacteria</taxon>
        <taxon>Deltaproteobacteria</taxon>
        <taxon>Bradymonadales</taxon>
        <taxon>Lujinxingiaceae</taxon>
        <taxon>Lujinxingia</taxon>
    </lineage>
</organism>
<dbReference type="InterPro" id="IPR035965">
    <property type="entry name" value="PAS-like_dom_sf"/>
</dbReference>
<dbReference type="PROSITE" id="PS50113">
    <property type="entry name" value="PAC"/>
    <property type="match status" value="1"/>
</dbReference>
<feature type="region of interest" description="Disordered" evidence="3">
    <location>
        <begin position="579"/>
        <end position="608"/>
    </location>
</feature>
<evidence type="ECO:0000259" key="6">
    <source>
        <dbReference type="PROSITE" id="PS50113"/>
    </source>
</evidence>
<dbReference type="PROSITE" id="PS50110">
    <property type="entry name" value="RESPONSE_REGULATORY"/>
    <property type="match status" value="1"/>
</dbReference>
<feature type="compositionally biased region" description="Basic and acidic residues" evidence="3">
    <location>
        <begin position="593"/>
        <end position="608"/>
    </location>
</feature>
<evidence type="ECO:0000259" key="4">
    <source>
        <dbReference type="PROSITE" id="PS50109"/>
    </source>
</evidence>
<evidence type="ECO:0000259" key="5">
    <source>
        <dbReference type="PROSITE" id="PS50110"/>
    </source>
</evidence>
<gene>
    <name evidence="7" type="ORF">FRC98_10725</name>
</gene>
<dbReference type="Gene3D" id="3.30.565.10">
    <property type="entry name" value="Histidine kinase-like ATPase, C-terminal domain"/>
    <property type="match status" value="1"/>
</dbReference>
<dbReference type="SUPFAM" id="SSF55785">
    <property type="entry name" value="PYP-like sensor domain (PAS domain)"/>
    <property type="match status" value="1"/>
</dbReference>